<evidence type="ECO:0000256" key="1">
    <source>
        <dbReference type="SAM" id="Phobius"/>
    </source>
</evidence>
<proteinExistence type="predicted"/>
<organism evidence="3 4">
    <name type="scientific">Agaricus bisporus var. burnettii (strain JB137-S8 / ATCC MYA-4627 / FGSC 10392)</name>
    <name type="common">White button mushroom</name>
    <dbReference type="NCBI Taxonomy" id="597362"/>
    <lineage>
        <taxon>Eukaryota</taxon>
        <taxon>Fungi</taxon>
        <taxon>Dikarya</taxon>
        <taxon>Basidiomycota</taxon>
        <taxon>Agaricomycotina</taxon>
        <taxon>Agaricomycetes</taxon>
        <taxon>Agaricomycetidae</taxon>
        <taxon>Agaricales</taxon>
        <taxon>Agaricineae</taxon>
        <taxon>Agaricaceae</taxon>
        <taxon>Agaricus</taxon>
    </lineage>
</organism>
<keyword evidence="4" id="KW-1185">Reference proteome</keyword>
<dbReference type="GO" id="GO:0030144">
    <property type="term" value="F:alpha-1,6-mannosylglycoprotein 6-beta-N-acetylglucosaminyltransferase activity"/>
    <property type="evidence" value="ECO:0007669"/>
    <property type="project" value="InterPro"/>
</dbReference>
<dbReference type="GeneID" id="18824986"/>
<dbReference type="STRING" id="597362.K5WKI9"/>
<reference evidence="4" key="1">
    <citation type="journal article" date="2012" name="Proc. Natl. Acad. Sci. U.S.A.">
        <title>Genome sequence of the button mushroom Agaricus bisporus reveals mechanisms governing adaptation to a humic-rich ecological niche.</title>
        <authorList>
            <person name="Morin E."/>
            <person name="Kohler A."/>
            <person name="Baker A.R."/>
            <person name="Foulongne-Oriol M."/>
            <person name="Lombard V."/>
            <person name="Nagy L.G."/>
            <person name="Ohm R.A."/>
            <person name="Patyshakuliyeva A."/>
            <person name="Brun A."/>
            <person name="Aerts A.L."/>
            <person name="Bailey A.M."/>
            <person name="Billette C."/>
            <person name="Coutinho P.M."/>
            <person name="Deakin G."/>
            <person name="Doddapaneni H."/>
            <person name="Floudas D."/>
            <person name="Grimwood J."/>
            <person name="Hilden K."/>
            <person name="Kuees U."/>
            <person name="LaButti K.M."/>
            <person name="Lapidus A."/>
            <person name="Lindquist E.A."/>
            <person name="Lucas S.M."/>
            <person name="Murat C."/>
            <person name="Riley R.W."/>
            <person name="Salamov A.A."/>
            <person name="Schmutz J."/>
            <person name="Subramanian V."/>
            <person name="Woesten H.A.B."/>
            <person name="Xu J."/>
            <person name="Eastwood D.C."/>
            <person name="Foster G.D."/>
            <person name="Sonnenberg A.S."/>
            <person name="Cullen D."/>
            <person name="de Vries R.P."/>
            <person name="Lundell T."/>
            <person name="Hibbett D.S."/>
            <person name="Henrissat B."/>
            <person name="Burton K.S."/>
            <person name="Kerrigan R.W."/>
            <person name="Challen M.P."/>
            <person name="Grigoriev I.V."/>
            <person name="Martin F."/>
        </authorList>
    </citation>
    <scope>NUCLEOTIDE SEQUENCE [LARGE SCALE GENOMIC DNA]</scope>
    <source>
        <strain evidence="4">JB137-S8 / ATCC MYA-4627 / FGSC 10392</strain>
    </source>
</reference>
<protein>
    <recommendedName>
        <fullName evidence="2">Glycosyltransferase family 18 catalytic domain-containing protein</fullName>
    </recommendedName>
</protein>
<feature type="transmembrane region" description="Helical" evidence="1">
    <location>
        <begin position="7"/>
        <end position="29"/>
    </location>
</feature>
<keyword evidence="1" id="KW-0472">Membrane</keyword>
<dbReference type="Pfam" id="PF15024">
    <property type="entry name" value="Glyco_transf_18"/>
    <property type="match status" value="1"/>
</dbReference>
<sequence>MLTTHLTLVKITCLVFFIVLFYNIVYLPFVFHEDQASLNLAHQESGNDPLPSLVVVDNLTLHTPIYVEAPSTFDRLFPPLDFERKDYHDWNAKALRDLHVCIALDNCGPNQMKVALLAESWIVDGVVRGSRGGESVWGISMYRNLHELGYTILLSTDFGQALSQYRMMPDLVKVVIRSNSGHCHNNRHCVKNSENPTGIPAWKIFDYSYWPDNRLGNNDFPMKGKWLLSANPDYDYPDFESSLIQYIGYSTEHMCTKIPLVPLEERKTQVWMLMKQLIYVYHPRFAWNRTYFPLIHEELGIDFVGGWEINKDYLGWGKDIEEEILEIEDREKGVYNLGMLPIEAFYDQVRDSIMMIGMVNPAWSPSPIEALCLGVPFLNPISGWDHNDPWDKSRWDTQHPTLVEYDPPYVYHVHAKNFTGFLEAVKGAINNPIDRFIPEHMTEKSVQGRLHNLMETDWRAKAEIVLRENERKVERGEEAYIFEL</sequence>
<keyword evidence="1" id="KW-1133">Transmembrane helix</keyword>
<dbReference type="OrthoDB" id="2113294at2759"/>
<dbReference type="eggNOG" id="ENOG502S1N4">
    <property type="taxonomic scope" value="Eukaryota"/>
</dbReference>
<gene>
    <name evidence="3" type="ORF">AGABI1DRAFT_116139</name>
</gene>
<evidence type="ECO:0000313" key="4">
    <source>
        <dbReference type="Proteomes" id="UP000008493"/>
    </source>
</evidence>
<dbReference type="UniPathway" id="UPA00378"/>
<feature type="domain" description="Glycosyltransferase family 18 catalytic" evidence="2">
    <location>
        <begin position="333"/>
        <end position="456"/>
    </location>
</feature>
<dbReference type="Proteomes" id="UP000008493">
    <property type="component" value="Unassembled WGS sequence"/>
</dbReference>
<dbReference type="HOGENOM" id="CLU_033184_0_0_1"/>
<dbReference type="EMBL" id="JH971408">
    <property type="protein sequence ID" value="EKM75811.1"/>
    <property type="molecule type" value="Genomic_DNA"/>
</dbReference>
<dbReference type="AlphaFoldDB" id="K5WKI9"/>
<dbReference type="RefSeq" id="XP_007333546.1">
    <property type="nucleotide sequence ID" value="XM_007333484.1"/>
</dbReference>
<dbReference type="InParanoid" id="K5WKI9"/>
<dbReference type="OMA" id="FHEDQAS"/>
<keyword evidence="1" id="KW-0812">Transmembrane</keyword>
<dbReference type="InterPro" id="IPR026116">
    <property type="entry name" value="GT18_cat"/>
</dbReference>
<accession>K5WKI9</accession>
<name>K5WKI9_AGABU</name>
<evidence type="ECO:0000313" key="3">
    <source>
        <dbReference type="EMBL" id="EKM75811.1"/>
    </source>
</evidence>
<dbReference type="KEGG" id="abp:AGABI1DRAFT116139"/>
<evidence type="ECO:0000259" key="2">
    <source>
        <dbReference type="Pfam" id="PF15024"/>
    </source>
</evidence>